<dbReference type="Proteomes" id="UP000515498">
    <property type="component" value="Chromosome"/>
</dbReference>
<protein>
    <submittedName>
        <fullName evidence="2">Tetratricopeptide repeat protein</fullName>
    </submittedName>
</protein>
<dbReference type="Pfam" id="PF25199">
    <property type="entry name" value="nSTAND_NTPase5"/>
    <property type="match status" value="1"/>
</dbReference>
<dbReference type="RefSeq" id="WP_187098483.1">
    <property type="nucleotide sequence ID" value="NZ_CP059894.1"/>
</dbReference>
<name>A0A7G8PKM0_9MYCO</name>
<dbReference type="InterPro" id="IPR011990">
    <property type="entry name" value="TPR-like_helical_dom_sf"/>
</dbReference>
<proteinExistence type="predicted"/>
<dbReference type="SMART" id="SM00028">
    <property type="entry name" value="TPR"/>
    <property type="match status" value="10"/>
</dbReference>
<dbReference type="SUPFAM" id="SSF48452">
    <property type="entry name" value="TPR-like"/>
    <property type="match status" value="4"/>
</dbReference>
<evidence type="ECO:0000313" key="3">
    <source>
        <dbReference type="Proteomes" id="UP000515498"/>
    </source>
</evidence>
<organism evidence="2 3">
    <name type="scientific">Mycolicibacterium fluoranthenivorans</name>
    <dbReference type="NCBI Taxonomy" id="258505"/>
    <lineage>
        <taxon>Bacteria</taxon>
        <taxon>Bacillati</taxon>
        <taxon>Actinomycetota</taxon>
        <taxon>Actinomycetes</taxon>
        <taxon>Mycobacteriales</taxon>
        <taxon>Mycobacteriaceae</taxon>
        <taxon>Mycolicibacterium</taxon>
    </lineage>
</organism>
<dbReference type="EMBL" id="CP059894">
    <property type="protein sequence ID" value="QNJ94886.1"/>
    <property type="molecule type" value="Genomic_DNA"/>
</dbReference>
<dbReference type="PANTHER" id="PTHR19959">
    <property type="entry name" value="KINESIN LIGHT CHAIN"/>
    <property type="match status" value="1"/>
</dbReference>
<accession>A0A7G8PKM0</accession>
<sequence length="1774" mass="191616">MGDTAALRHYVRTDVFAALLPEDLAAQLPGPGSAPRLQRANAAFDVLSHRLIRYVHEPSESSPGRQEIRPPDQVLYRPREGTCVDLALTYAGICLRAGLHPLIALLHAGNASRPGHAVVIVWLDGDWLSGPAADRPWQDGVEAAALLDDVRAHVDEPGAFIAVDVVGCTNEHPSFHDAVTTGFAILGDDWARVSIADIGSDYRAADAYPMPEWPARVVLSPPYHDRDAQAGPLTQIQARRGEVPFVERDELEILQHWTTETSASPVRITIVHGAGGSGKTRLAAELAWRLSEQGWYSGFLIREPSRGELRWLAGVAAPLLVVIDYAEAKTGDIATLATELVDRGQTAALVLTARTLGEWWTSELSTDLESAGIAYTFTEFSLPERHSRPAAVLRTALRGFGAAGDAATFVVADPKTGRRWTTLDLILVAWLRAHGDADPPGSRAELYDRVLTYEFRYWRKTGRERGMAIPPKDVLRAAAACLSLLTPEPERVEAILAAVQSLHDKPDYRQELGILVSDLALGPAEGTVAVRPDPIADQLIATELTRRSAGTTLLSKALAVAEPHERETAVVTLTRTAGADADAASRLAYEALQEYPDLWRAALEVASAVGGPFVGALREAAIDTTTLPIKEMADQIPLGHSSFGDLALTMTKASEPASTASDTDEKASLARWHNNMAIRSADTGQRSEALRHAVSAVDLWRALNDTVYRADLALALNTLAIRLQDADQPRLADAPLHEAVDHYRDLAAADPAIFLPRLAMALSNSANLLAELGESRQALASVREAIEHYESTGVADVDHRVDFATALDTLATRLSEAGDSSAALEPALRATDIRRQLAAKRPAIHLTDYAASLSNLGAHLLRAGHHQAALSPALEGVELWRASVESNPTRTRDLAIALTSLSNALAANNQRSPAIEAAREVVELYRALHVANPRGMGADVAGALNNLAIRLHDDGALAAAQDAAQKSVDLYRTVVENRPEYLRELAATLCNQAVFLAPDSAAALQAAREALDIYRALDDADAQHSHRAQFAEALLRLANRHGDAGRHVEGAALAEESVDIYRTLAADHPRYFPHLATALDAWANRLAMAGRHGEALPHSQQATEIRRSLASRDADAFLPDLVGSLSNQATLLAELGSPEPALRLAEEAERACRALYAADPDRHRLSLAATLETVATRRVDADNHSAALSVAVEAVDLYRTLLVQRGTSIVAGLANALATLAHTQAVLGDQTGAQRNATEAIDLRRKLARENPMAHLASLATILGTMAYSLVRSGEYKASLRPAREAVKIRRKIAADNPEAGLSQLATALNNLANHQSDSGYHQAALRTAREAVSIRRNLAQANPEANLRSLATALINLGSHQIANGRGGAAWRSIAEGTRIRCDLAHAQPDLYAEPLLHAFDKLTAHPSAGCQKRQAVIDTYEQAVAEQPAGITAQLLLHRGRWLTSLQLHDDAVSDFIAARHLAETETDPERAGRARRAVRFAAAADAQLRPSEGDGSSWTQGWPTVPLKDEITESIVTWLNASSWPMREQWVRTHPECLDRDFSPLLAVWSFVHPDAPGTRGLRELLDEVERSGLDATLNGHRADSEHKTLLGEWLSTPSWAESQTFARTHPQLLSNQRTLAILRADSSNPVLVQHAAIAELSETLALEDIYDAIGEVEHAAALSIRLLETGDVRALMNLFTAAPRLRHVRFVSPYIGAVILAVTDSGSDEINPTMMIQQASETGTATERRAGAIRLRRLAATVYHEKAHVLGKLASVLDVGDTRRNDDAST</sequence>
<evidence type="ECO:0000313" key="2">
    <source>
        <dbReference type="EMBL" id="QNJ94886.1"/>
    </source>
</evidence>
<feature type="domain" description="Novel STAND NTPase 5" evidence="1">
    <location>
        <begin position="255"/>
        <end position="362"/>
    </location>
</feature>
<dbReference type="InterPro" id="IPR019734">
    <property type="entry name" value="TPR_rpt"/>
</dbReference>
<reference evidence="2 3" key="1">
    <citation type="submission" date="2020-07" db="EMBL/GenBank/DDBJ databases">
        <title>Draft genome sequence of four isobutane-metabolizing strains capable of cometabolically degrading diverse ether contaminants.</title>
        <authorList>
            <person name="Chen W."/>
            <person name="Faulkner N."/>
            <person name="Smith C."/>
            <person name="Hyman M."/>
        </authorList>
    </citation>
    <scope>NUCLEOTIDE SEQUENCE [LARGE SCALE GENOMIC DNA]</scope>
    <source>
        <strain evidence="2 3">2A</strain>
    </source>
</reference>
<dbReference type="InterPro" id="IPR027417">
    <property type="entry name" value="P-loop_NTPase"/>
</dbReference>
<dbReference type="PANTHER" id="PTHR19959:SF119">
    <property type="entry name" value="FUNGAL LIPASE-LIKE DOMAIN-CONTAINING PROTEIN"/>
    <property type="match status" value="1"/>
</dbReference>
<dbReference type="Pfam" id="PF13374">
    <property type="entry name" value="TPR_10"/>
    <property type="match status" value="1"/>
</dbReference>
<gene>
    <name evidence="2" type="ORF">HZU40_11925</name>
</gene>
<dbReference type="KEGG" id="mflu:HZU40_11925"/>
<dbReference type="InterPro" id="IPR057574">
    <property type="entry name" value="nSTAND_NTPase5_dom"/>
</dbReference>
<dbReference type="Gene3D" id="1.25.40.10">
    <property type="entry name" value="Tetratricopeptide repeat domain"/>
    <property type="match status" value="4"/>
</dbReference>
<evidence type="ECO:0000259" key="1">
    <source>
        <dbReference type="Pfam" id="PF25199"/>
    </source>
</evidence>
<dbReference type="SUPFAM" id="SSF52540">
    <property type="entry name" value="P-loop containing nucleoside triphosphate hydrolases"/>
    <property type="match status" value="1"/>
</dbReference>